<dbReference type="CDD" id="cd02696">
    <property type="entry name" value="MurNAc-LAA"/>
    <property type="match status" value="1"/>
</dbReference>
<dbReference type="InterPro" id="IPR050695">
    <property type="entry name" value="N-acetylmuramoyl_amidase_3"/>
</dbReference>
<dbReference type="EMBL" id="JAHLPM010000027">
    <property type="protein sequence ID" value="MBU5440160.1"/>
    <property type="molecule type" value="Genomic_DNA"/>
</dbReference>
<dbReference type="InterPro" id="IPR002508">
    <property type="entry name" value="MurNAc-LAA_cat"/>
</dbReference>
<sequence length="253" mass="27576">MVKVFLDPGHGGSDPGALGNGLREKDIALSATLKIGEILKNHNVEVYYSRTTDVFVDLSERARKANNIGANIFVSIHCNAYDGTAKGVETYSYPGIVQGAKLSKNILDSIIASGVYTSNRGTKTANFAVLRETNMTAALVEMAFIDNAQDANILKNRQNDLAKAIAKGILNYLGIPYKETPSGLYRVQVGAFSIRENAQKLVYELKNRGYDAIIVEVGGLYKVQTGAFKERENADKLASQLKAHGYDAIVVYY</sequence>
<dbReference type="InterPro" id="IPR007730">
    <property type="entry name" value="SPOR-like_dom"/>
</dbReference>
<dbReference type="PANTHER" id="PTHR30404">
    <property type="entry name" value="N-ACETYLMURAMOYL-L-ALANINE AMIDASE"/>
    <property type="match status" value="1"/>
</dbReference>
<feature type="domain" description="SPOR" evidence="2">
    <location>
        <begin position="179"/>
        <end position="253"/>
    </location>
</feature>
<dbReference type="Proteomes" id="UP000749471">
    <property type="component" value="Unassembled WGS sequence"/>
</dbReference>
<dbReference type="Pfam" id="PF01520">
    <property type="entry name" value="Amidase_3"/>
    <property type="match status" value="1"/>
</dbReference>
<evidence type="ECO:0000259" key="2">
    <source>
        <dbReference type="PROSITE" id="PS51724"/>
    </source>
</evidence>
<dbReference type="Pfam" id="PF05036">
    <property type="entry name" value="SPOR"/>
    <property type="match status" value="1"/>
</dbReference>
<dbReference type="PROSITE" id="PS51724">
    <property type="entry name" value="SPOR"/>
    <property type="match status" value="1"/>
</dbReference>
<comment type="caution">
    <text evidence="3">The sequence shown here is derived from an EMBL/GenBank/DDBJ whole genome shotgun (WGS) entry which is preliminary data.</text>
</comment>
<protein>
    <submittedName>
        <fullName evidence="3">N-acetylmuramoyl-L-alanine amidase</fullName>
    </submittedName>
</protein>
<organism evidence="3 4">
    <name type="scientific">Tissierella simiarum</name>
    <dbReference type="NCBI Taxonomy" id="2841534"/>
    <lineage>
        <taxon>Bacteria</taxon>
        <taxon>Bacillati</taxon>
        <taxon>Bacillota</taxon>
        <taxon>Tissierellia</taxon>
        <taxon>Tissierellales</taxon>
        <taxon>Tissierellaceae</taxon>
        <taxon>Tissierella</taxon>
    </lineage>
</organism>
<dbReference type="SMART" id="SM00646">
    <property type="entry name" value="Ami_3"/>
    <property type="match status" value="1"/>
</dbReference>
<keyword evidence="1" id="KW-0378">Hydrolase</keyword>
<evidence type="ECO:0000313" key="3">
    <source>
        <dbReference type="EMBL" id="MBU5440160.1"/>
    </source>
</evidence>
<gene>
    <name evidence="3" type="ORF">KQI42_19385</name>
</gene>
<reference evidence="3 4" key="1">
    <citation type="submission" date="2021-06" db="EMBL/GenBank/DDBJ databases">
        <authorList>
            <person name="Sun Q."/>
            <person name="Li D."/>
        </authorList>
    </citation>
    <scope>NUCLEOTIDE SEQUENCE [LARGE SCALE GENOMIC DNA]</scope>
    <source>
        <strain evidence="3 4">MSJ-40</strain>
    </source>
</reference>
<dbReference type="PANTHER" id="PTHR30404:SF0">
    <property type="entry name" value="N-ACETYLMURAMOYL-L-ALANINE AMIDASE AMIC"/>
    <property type="match status" value="1"/>
</dbReference>
<name>A0ABS6EB50_9FIRM</name>
<keyword evidence="4" id="KW-1185">Reference proteome</keyword>
<accession>A0ABS6EB50</accession>
<dbReference type="RefSeq" id="WP_216522171.1">
    <property type="nucleotide sequence ID" value="NZ_JAHLPM010000027.1"/>
</dbReference>
<evidence type="ECO:0000313" key="4">
    <source>
        <dbReference type="Proteomes" id="UP000749471"/>
    </source>
</evidence>
<evidence type="ECO:0000256" key="1">
    <source>
        <dbReference type="ARBA" id="ARBA00022801"/>
    </source>
</evidence>
<proteinExistence type="predicted"/>